<comment type="catalytic activity">
    <reaction evidence="1 6">
        <text>an S-substituted glutathione + H2O = an S-substituted L-cysteinylglycine + L-glutamate</text>
        <dbReference type="Rhea" id="RHEA:59468"/>
        <dbReference type="ChEBI" id="CHEBI:15377"/>
        <dbReference type="ChEBI" id="CHEBI:29985"/>
        <dbReference type="ChEBI" id="CHEBI:90779"/>
        <dbReference type="ChEBI" id="CHEBI:143103"/>
        <dbReference type="EC" id="3.4.19.13"/>
    </reaction>
</comment>
<comment type="catalytic activity">
    <reaction evidence="3 6">
        <text>an N-terminal (5-L-glutamyl)-[peptide] + an alpha-amino acid = 5-L-glutamyl amino acid + an N-terminal L-alpha-aminoacyl-[peptide]</text>
        <dbReference type="Rhea" id="RHEA:23904"/>
        <dbReference type="Rhea" id="RHEA-COMP:9780"/>
        <dbReference type="Rhea" id="RHEA-COMP:9795"/>
        <dbReference type="ChEBI" id="CHEBI:77644"/>
        <dbReference type="ChEBI" id="CHEBI:78597"/>
        <dbReference type="ChEBI" id="CHEBI:78599"/>
        <dbReference type="ChEBI" id="CHEBI:78608"/>
        <dbReference type="EC" id="2.3.2.2"/>
    </reaction>
</comment>
<feature type="binding site" evidence="5">
    <location>
        <position position="456"/>
    </location>
    <ligand>
        <name>L-glutamate</name>
        <dbReference type="ChEBI" id="CHEBI:29985"/>
    </ligand>
</feature>
<organism evidence="7 8">
    <name type="scientific">Lignipirellula cremea</name>
    <dbReference type="NCBI Taxonomy" id="2528010"/>
    <lineage>
        <taxon>Bacteria</taxon>
        <taxon>Pseudomonadati</taxon>
        <taxon>Planctomycetota</taxon>
        <taxon>Planctomycetia</taxon>
        <taxon>Pirellulales</taxon>
        <taxon>Pirellulaceae</taxon>
        <taxon>Lignipirellula</taxon>
    </lineage>
</organism>
<dbReference type="SUPFAM" id="SSF56235">
    <property type="entry name" value="N-terminal nucleophile aminohydrolases (Ntn hydrolases)"/>
    <property type="match status" value="1"/>
</dbReference>
<evidence type="ECO:0000256" key="2">
    <source>
        <dbReference type="ARBA" id="ARBA00001089"/>
    </source>
</evidence>
<keyword evidence="6" id="KW-0317">Glutathione biosynthesis</keyword>
<dbReference type="GO" id="GO:0036374">
    <property type="term" value="F:glutathione hydrolase activity"/>
    <property type="evidence" value="ECO:0007669"/>
    <property type="project" value="UniProtKB-UniRule"/>
</dbReference>
<dbReference type="GO" id="GO:0006751">
    <property type="term" value="P:glutathione catabolic process"/>
    <property type="evidence" value="ECO:0007669"/>
    <property type="project" value="UniProtKB-UniRule"/>
</dbReference>
<dbReference type="InterPro" id="IPR000101">
    <property type="entry name" value="GGT_peptidase"/>
</dbReference>
<dbReference type="Gene3D" id="1.10.246.130">
    <property type="match status" value="1"/>
</dbReference>
<dbReference type="PANTHER" id="PTHR43881:SF1">
    <property type="entry name" value="GAMMA-GLUTAMYLTRANSPEPTIDASE (AFU_ORTHOLOGUE AFUA_4G13580)"/>
    <property type="match status" value="1"/>
</dbReference>
<dbReference type="AlphaFoldDB" id="A0A518DSW1"/>
<comment type="PTM">
    <text evidence="6">Cleaved by autocatalysis into a large and a small subunit.</text>
</comment>
<evidence type="ECO:0000313" key="7">
    <source>
        <dbReference type="EMBL" id="QDU94931.1"/>
    </source>
</evidence>
<dbReference type="EC" id="3.4.19.13" evidence="6"/>
<dbReference type="Gene3D" id="3.60.20.40">
    <property type="match status" value="1"/>
</dbReference>
<dbReference type="EMBL" id="CP036433">
    <property type="protein sequence ID" value="QDU94931.1"/>
    <property type="molecule type" value="Genomic_DNA"/>
</dbReference>
<reference evidence="7 8" key="1">
    <citation type="submission" date="2019-02" db="EMBL/GenBank/DDBJ databases">
        <title>Deep-cultivation of Planctomycetes and their phenomic and genomic characterization uncovers novel biology.</title>
        <authorList>
            <person name="Wiegand S."/>
            <person name="Jogler M."/>
            <person name="Boedeker C."/>
            <person name="Pinto D."/>
            <person name="Vollmers J."/>
            <person name="Rivas-Marin E."/>
            <person name="Kohn T."/>
            <person name="Peeters S.H."/>
            <person name="Heuer A."/>
            <person name="Rast P."/>
            <person name="Oberbeckmann S."/>
            <person name="Bunk B."/>
            <person name="Jeske O."/>
            <person name="Meyerdierks A."/>
            <person name="Storesund J.E."/>
            <person name="Kallscheuer N."/>
            <person name="Luecker S."/>
            <person name="Lage O.M."/>
            <person name="Pohl T."/>
            <person name="Merkel B.J."/>
            <person name="Hornburger P."/>
            <person name="Mueller R.-W."/>
            <person name="Bruemmer F."/>
            <person name="Labrenz M."/>
            <person name="Spormann A.M."/>
            <person name="Op den Camp H."/>
            <person name="Overmann J."/>
            <person name="Amann R."/>
            <person name="Jetten M.S.M."/>
            <person name="Mascher T."/>
            <person name="Medema M.H."/>
            <person name="Devos D.P."/>
            <person name="Kaster A.-K."/>
            <person name="Ovreas L."/>
            <person name="Rohde M."/>
            <person name="Galperin M.Y."/>
            <person name="Jogler C."/>
        </authorList>
    </citation>
    <scope>NUCLEOTIDE SEQUENCE [LARGE SCALE GENOMIC DNA]</scope>
    <source>
        <strain evidence="7 8">Pla85_3_4</strain>
    </source>
</reference>
<dbReference type="InterPro" id="IPR052896">
    <property type="entry name" value="GGT-like_enzyme"/>
</dbReference>
<dbReference type="Pfam" id="PF01019">
    <property type="entry name" value="G_glu_transpept"/>
    <property type="match status" value="1"/>
</dbReference>
<accession>A0A518DSW1</accession>
<comment type="subunit">
    <text evidence="6">This enzyme consists of two polypeptide chains, which are synthesized in precursor form from a single polypeptide.</text>
</comment>
<dbReference type="PRINTS" id="PR01210">
    <property type="entry name" value="GGTRANSPTASE"/>
</dbReference>
<evidence type="ECO:0000256" key="4">
    <source>
        <dbReference type="PIRSR" id="PIRSR600101-1"/>
    </source>
</evidence>
<dbReference type="EC" id="2.3.2.2" evidence="6"/>
<comment type="catalytic activity">
    <reaction evidence="2 6">
        <text>glutathione + H2O = L-cysteinylglycine + L-glutamate</text>
        <dbReference type="Rhea" id="RHEA:28807"/>
        <dbReference type="ChEBI" id="CHEBI:15377"/>
        <dbReference type="ChEBI" id="CHEBI:29985"/>
        <dbReference type="ChEBI" id="CHEBI:57925"/>
        <dbReference type="ChEBI" id="CHEBI:61694"/>
        <dbReference type="EC" id="3.4.19.13"/>
    </reaction>
</comment>
<dbReference type="InterPro" id="IPR029055">
    <property type="entry name" value="Ntn_hydrolases_N"/>
</dbReference>
<evidence type="ECO:0000256" key="5">
    <source>
        <dbReference type="PIRSR" id="PIRSR600101-2"/>
    </source>
</evidence>
<dbReference type="NCBIfam" id="TIGR00066">
    <property type="entry name" value="g_glut_trans"/>
    <property type="match status" value="1"/>
</dbReference>
<evidence type="ECO:0000256" key="6">
    <source>
        <dbReference type="RuleBase" id="RU368036"/>
    </source>
</evidence>
<protein>
    <recommendedName>
        <fullName evidence="6">Glutathione hydrolase proenzyme</fullName>
        <ecNumber evidence="6">2.3.2.2</ecNumber>
        <ecNumber evidence="6">3.4.19.13</ecNumber>
    </recommendedName>
    <component>
        <recommendedName>
            <fullName evidence="6">Glutathione hydrolase large chain</fullName>
        </recommendedName>
    </component>
    <component>
        <recommendedName>
            <fullName evidence="6">Glutathione hydrolase small chain</fullName>
        </recommendedName>
    </component>
</protein>
<comment type="pathway">
    <text evidence="6">Sulfur metabolism; glutathione metabolism.</text>
</comment>
<evidence type="ECO:0000256" key="1">
    <source>
        <dbReference type="ARBA" id="ARBA00001049"/>
    </source>
</evidence>
<dbReference type="RefSeq" id="WP_197443251.1">
    <property type="nucleotide sequence ID" value="NZ_CP036433.1"/>
</dbReference>
<keyword evidence="6" id="KW-0865">Zymogen</keyword>
<keyword evidence="6 7" id="KW-0012">Acyltransferase</keyword>
<keyword evidence="8" id="KW-1185">Reference proteome</keyword>
<dbReference type="PANTHER" id="PTHR43881">
    <property type="entry name" value="GAMMA-GLUTAMYLTRANSPEPTIDASE (AFU_ORTHOLOGUE AFUA_4G13580)"/>
    <property type="match status" value="1"/>
</dbReference>
<sequence length="563" mass="60870">MTEPVTSLADDLQAIGPGYERDAGQPRQSRSVTVARHGMAATSHPGAAQAGIDLLRQGGNAVDAAIAVNAMLGVVEPMSCGIGGDLFVIYWDAKTKKLYGLNASGRSPYSLNRQVFAERGLTSIPDEGPLSWSTPGCVSGWQTLQQRFGKLSFAESLAPAITVAEEGFPVTDVIAGYWKSGQKTLRKYPDSARTFLVDGKAPKFGQMFRNPHLAATYRQLAAEGADAFYRGSIAERLAAFSQKQGGFLTIRDLQDHTDDWVQPVSTDYRGYTVWELPPNGQGIAALQMLNVLSGYDVAKLGPGNPEWLHLLLEAKKLAFADRAKFYADPAFNRLPTDELISQEYAAGRRALIDPAQAAADVPAGDPQLQKGDTVYLTVVDEERNVCSMIQSNYYGFGSRVTPGDLGFVLQNRGALFSLDPGHFNTLEPHKRPFHTIIPAMVTKDDRPWLSFGVMGGDMQPQGHVQILVNLIDFGMNIQQAGDSARVRHFGGNLPTRDRTDGVGTVAVEAGISQAAMTALRAKGHTVMRARGGFGGYQAIQIDWENKVLHGATEPRKDGAAVGY</sequence>
<feature type="active site" description="Nucleophile" evidence="4">
    <location>
        <position position="373"/>
    </location>
</feature>
<evidence type="ECO:0000256" key="3">
    <source>
        <dbReference type="ARBA" id="ARBA00047417"/>
    </source>
</evidence>
<proteinExistence type="inferred from homology"/>
<dbReference type="GO" id="GO:0103068">
    <property type="term" value="F:leukotriene C4 gamma-glutamyl transferase activity"/>
    <property type="evidence" value="ECO:0007669"/>
    <property type="project" value="UniProtKB-EC"/>
</dbReference>
<dbReference type="InterPro" id="IPR043138">
    <property type="entry name" value="GGT_lsub"/>
</dbReference>
<dbReference type="InterPro" id="IPR043137">
    <property type="entry name" value="GGT_ssub_C"/>
</dbReference>
<dbReference type="GO" id="GO:0006750">
    <property type="term" value="P:glutathione biosynthetic process"/>
    <property type="evidence" value="ECO:0007669"/>
    <property type="project" value="UniProtKB-KW"/>
</dbReference>
<gene>
    <name evidence="7" type="primary">ywrD</name>
    <name evidence="7" type="ORF">Pla8534_27390</name>
</gene>
<comment type="similarity">
    <text evidence="6">Belongs to the gamma-glutamyltransferase family.</text>
</comment>
<dbReference type="Proteomes" id="UP000317648">
    <property type="component" value="Chromosome"/>
</dbReference>
<keyword evidence="6" id="KW-0378">Hydrolase</keyword>
<evidence type="ECO:0000313" key="8">
    <source>
        <dbReference type="Proteomes" id="UP000317648"/>
    </source>
</evidence>
<dbReference type="KEGG" id="lcre:Pla8534_27390"/>
<name>A0A518DSW1_9BACT</name>
<dbReference type="UniPathway" id="UPA00204"/>
<keyword evidence="6 7" id="KW-0808">Transferase</keyword>